<dbReference type="Proteomes" id="UP000727407">
    <property type="component" value="Unassembled WGS sequence"/>
</dbReference>
<evidence type="ECO:0000256" key="1">
    <source>
        <dbReference type="SAM" id="MobiDB-lite"/>
    </source>
</evidence>
<gene>
    <name evidence="2" type="ORF">DAT39_005204</name>
</gene>
<keyword evidence="3" id="KW-1185">Reference proteome</keyword>
<reference evidence="2" key="1">
    <citation type="submission" date="2020-07" db="EMBL/GenBank/DDBJ databases">
        <title>Clarias magur genome sequencing, assembly and annotation.</title>
        <authorList>
            <person name="Kushwaha B."/>
            <person name="Kumar R."/>
            <person name="Das P."/>
            <person name="Joshi C.G."/>
            <person name="Kumar D."/>
            <person name="Nagpure N.S."/>
            <person name="Pandey M."/>
            <person name="Agarwal S."/>
            <person name="Srivastava S."/>
            <person name="Singh M."/>
            <person name="Sahoo L."/>
            <person name="Jayasankar P."/>
            <person name="Meher P.K."/>
            <person name="Koringa P.G."/>
            <person name="Iquebal M.A."/>
            <person name="Das S.P."/>
            <person name="Bit A."/>
            <person name="Patnaik S."/>
            <person name="Patel N."/>
            <person name="Shah T.M."/>
            <person name="Hinsu A."/>
            <person name="Jena J.K."/>
        </authorList>
    </citation>
    <scope>NUCLEOTIDE SEQUENCE</scope>
    <source>
        <strain evidence="2">CIFAMagur01</strain>
        <tissue evidence="2">Testis</tissue>
    </source>
</reference>
<feature type="region of interest" description="Disordered" evidence="1">
    <location>
        <begin position="52"/>
        <end position="86"/>
    </location>
</feature>
<proteinExistence type="predicted"/>
<protein>
    <submittedName>
        <fullName evidence="2">Uncharacterized protein</fullName>
    </submittedName>
</protein>
<comment type="caution">
    <text evidence="2">The sequence shown here is derived from an EMBL/GenBank/DDBJ whole genome shotgun (WGS) entry which is preliminary data.</text>
</comment>
<name>A0A8J4TWB0_CLAMG</name>
<organism evidence="2 3">
    <name type="scientific">Clarias magur</name>
    <name type="common">Asian catfish</name>
    <name type="synonym">Macropteronotus magur</name>
    <dbReference type="NCBI Taxonomy" id="1594786"/>
    <lineage>
        <taxon>Eukaryota</taxon>
        <taxon>Metazoa</taxon>
        <taxon>Chordata</taxon>
        <taxon>Craniata</taxon>
        <taxon>Vertebrata</taxon>
        <taxon>Euteleostomi</taxon>
        <taxon>Actinopterygii</taxon>
        <taxon>Neopterygii</taxon>
        <taxon>Teleostei</taxon>
        <taxon>Ostariophysi</taxon>
        <taxon>Siluriformes</taxon>
        <taxon>Clariidae</taxon>
        <taxon>Clarias</taxon>
    </lineage>
</organism>
<evidence type="ECO:0000313" key="2">
    <source>
        <dbReference type="EMBL" id="KAF5905111.1"/>
    </source>
</evidence>
<sequence length="152" mass="16914">MIRVQRHEISAKRGLGEENPDVLSCCWTQLPTISPNKRVVPKQRNAVVNQRTNRVLSGSTRRTSSVEEKNRYSTQKRGPGSSCMLSESLSDIPRALSADLYRDTEEGKTLPCQQLTCVTAAGRKDRPRSQLTHFTPTGLDWVTGGLEPTLGY</sequence>
<feature type="compositionally biased region" description="Polar residues" evidence="1">
    <location>
        <begin position="52"/>
        <end position="63"/>
    </location>
</feature>
<dbReference type="EMBL" id="QNUK01000048">
    <property type="protein sequence ID" value="KAF5905111.1"/>
    <property type="molecule type" value="Genomic_DNA"/>
</dbReference>
<accession>A0A8J4TWB0</accession>
<dbReference type="AlphaFoldDB" id="A0A8J4TWB0"/>
<evidence type="ECO:0000313" key="3">
    <source>
        <dbReference type="Proteomes" id="UP000727407"/>
    </source>
</evidence>